<keyword evidence="2" id="KW-1185">Reference proteome</keyword>
<proteinExistence type="predicted"/>
<evidence type="ECO:0000313" key="2">
    <source>
        <dbReference type="Proteomes" id="UP000280960"/>
    </source>
</evidence>
<sequence>MRDFKKDLELCEKAIPGPWKYANTANMGHVLQMPYINIHGQKVMAIVLKEWTPLENIKDNLEFIVQAREGWPEAIKRVMELESEVKRLKAEKEEL</sequence>
<reference evidence="1 2" key="1">
    <citation type="submission" date="2018-10" db="EMBL/GenBank/DDBJ databases">
        <authorList>
            <person name="Zhang X."/>
        </authorList>
    </citation>
    <scope>NUCLEOTIDE SEQUENCE [LARGE SCALE GENOMIC DNA]</scope>
    <source>
        <strain evidence="1 2">SK-G1</strain>
    </source>
</reference>
<organism evidence="1 2">
    <name type="scientific">Biomaibacter acetigenes</name>
    <dbReference type="NCBI Taxonomy" id="2316383"/>
    <lineage>
        <taxon>Bacteria</taxon>
        <taxon>Bacillati</taxon>
        <taxon>Bacillota</taxon>
        <taxon>Clostridia</taxon>
        <taxon>Thermosediminibacterales</taxon>
        <taxon>Tepidanaerobacteraceae</taxon>
        <taxon>Biomaibacter</taxon>
    </lineage>
</organism>
<name>A0A3G2R4G4_9FIRM</name>
<dbReference type="RefSeq" id="WP_122014470.1">
    <property type="nucleotide sequence ID" value="NZ_CP033169.1"/>
</dbReference>
<dbReference type="Proteomes" id="UP000280960">
    <property type="component" value="Chromosome"/>
</dbReference>
<dbReference type="EMBL" id="CP033169">
    <property type="protein sequence ID" value="AYO30235.1"/>
    <property type="molecule type" value="Genomic_DNA"/>
</dbReference>
<accession>A0A3G2R4G4</accession>
<dbReference type="AlphaFoldDB" id="A0A3G2R4G4"/>
<evidence type="ECO:0000313" key="1">
    <source>
        <dbReference type="EMBL" id="AYO30235.1"/>
    </source>
</evidence>
<protein>
    <submittedName>
        <fullName evidence="1">Uncharacterized protein</fullName>
    </submittedName>
</protein>
<dbReference type="KEGG" id="bacg:D2962_06030"/>
<gene>
    <name evidence="1" type="ORF">D2962_06030</name>
</gene>